<sequence>MARELDLVPDTRRQLEALQAEAAALRPVLVELKQLYGVLAAATAGAGAGDLVQREAAHRQARHSSYEQIQRDLDAQYAEACRASARQRAASAARSFERDMDDYRRGSTPARRITQAGSAAAGGGGQVTGALHAPRDPARRDPPAFAVLGDEDYEAS</sequence>
<evidence type="ECO:0000313" key="2">
    <source>
        <dbReference type="Proteomes" id="UP001140234"/>
    </source>
</evidence>
<gene>
    <name evidence="1" type="ORF">IWQ57_003726</name>
</gene>
<accession>A0ACC1JV68</accession>
<organism evidence="1 2">
    <name type="scientific">Coemansia nantahalensis</name>
    <dbReference type="NCBI Taxonomy" id="2789366"/>
    <lineage>
        <taxon>Eukaryota</taxon>
        <taxon>Fungi</taxon>
        <taxon>Fungi incertae sedis</taxon>
        <taxon>Zoopagomycota</taxon>
        <taxon>Kickxellomycotina</taxon>
        <taxon>Kickxellomycetes</taxon>
        <taxon>Kickxellales</taxon>
        <taxon>Kickxellaceae</taxon>
        <taxon>Coemansia</taxon>
    </lineage>
</organism>
<dbReference type="Proteomes" id="UP001140234">
    <property type="component" value="Unassembled WGS sequence"/>
</dbReference>
<reference evidence="1" key="1">
    <citation type="submission" date="2022-07" db="EMBL/GenBank/DDBJ databases">
        <title>Phylogenomic reconstructions and comparative analyses of Kickxellomycotina fungi.</title>
        <authorList>
            <person name="Reynolds N.K."/>
            <person name="Stajich J.E."/>
            <person name="Barry K."/>
            <person name="Grigoriev I.V."/>
            <person name="Crous P."/>
            <person name="Smith M.E."/>
        </authorList>
    </citation>
    <scope>NUCLEOTIDE SEQUENCE</scope>
    <source>
        <strain evidence="1">CBS 109366</strain>
    </source>
</reference>
<protein>
    <submittedName>
        <fullName evidence="1">Uncharacterized protein</fullName>
    </submittedName>
</protein>
<evidence type="ECO:0000313" key="1">
    <source>
        <dbReference type="EMBL" id="KAJ2767988.1"/>
    </source>
</evidence>
<name>A0ACC1JV68_9FUNG</name>
<keyword evidence="2" id="KW-1185">Reference proteome</keyword>
<comment type="caution">
    <text evidence="1">The sequence shown here is derived from an EMBL/GenBank/DDBJ whole genome shotgun (WGS) entry which is preliminary data.</text>
</comment>
<proteinExistence type="predicted"/>
<dbReference type="EMBL" id="JANBUJ010001287">
    <property type="protein sequence ID" value="KAJ2767988.1"/>
    <property type="molecule type" value="Genomic_DNA"/>
</dbReference>